<comment type="caution">
    <text evidence="1">The sequence shown here is derived from an EMBL/GenBank/DDBJ whole genome shotgun (WGS) entry which is preliminary data.</text>
</comment>
<dbReference type="Proteomes" id="UP001153331">
    <property type="component" value="Unassembled WGS sequence"/>
</dbReference>
<keyword evidence="2" id="KW-1185">Reference proteome</keyword>
<organism evidence="1 2">
    <name type="scientific">Boeremia exigua</name>
    <dbReference type="NCBI Taxonomy" id="749465"/>
    <lineage>
        <taxon>Eukaryota</taxon>
        <taxon>Fungi</taxon>
        <taxon>Dikarya</taxon>
        <taxon>Ascomycota</taxon>
        <taxon>Pezizomycotina</taxon>
        <taxon>Dothideomycetes</taxon>
        <taxon>Pleosporomycetidae</taxon>
        <taxon>Pleosporales</taxon>
        <taxon>Pleosporineae</taxon>
        <taxon>Didymellaceae</taxon>
        <taxon>Boeremia</taxon>
    </lineage>
</organism>
<name>A0ACC2IHI8_9PLEO</name>
<protein>
    <submittedName>
        <fullName evidence="1">Uncharacterized protein</fullName>
    </submittedName>
</protein>
<evidence type="ECO:0000313" key="2">
    <source>
        <dbReference type="Proteomes" id="UP001153331"/>
    </source>
</evidence>
<evidence type="ECO:0000313" key="1">
    <source>
        <dbReference type="EMBL" id="KAJ8114621.1"/>
    </source>
</evidence>
<dbReference type="EMBL" id="JAPHNI010000183">
    <property type="protein sequence ID" value="KAJ8114621.1"/>
    <property type="molecule type" value="Genomic_DNA"/>
</dbReference>
<accession>A0ACC2IHI8</accession>
<gene>
    <name evidence="1" type="ORF">OPT61_g3541</name>
</gene>
<proteinExistence type="predicted"/>
<sequence length="302" mass="33128">MAFRTSIMELVLLLSFIAPSFAQNAQTKVTLHPIYRTVAPPGDAFPQDPNHISVVSVVLLTVSLIFVAASFTESKRWNSTVPAALTIGGASCVFAEAINCYLSNVYWTTSHNPRLLMFTLMGRDFDVYVGIIWWSFGAAVGCCIYGALMRNVSTGTLWACLGVAGMADLVLEEVILNYGGIYTYFGHQPLVLFGLFPCWWLFANVAGLFLGVAITYRYRNWFNGWKSVLLLPILPFCYVAPHTLAAMPTIYVIQADHSPLITQMCGLLTACLALVEVGIIMDTVLERHPLKSNQAAPKGKSA</sequence>
<reference evidence="1" key="1">
    <citation type="submission" date="2022-11" db="EMBL/GenBank/DDBJ databases">
        <title>Genome Sequence of Boeremia exigua.</title>
        <authorList>
            <person name="Buettner E."/>
        </authorList>
    </citation>
    <scope>NUCLEOTIDE SEQUENCE</scope>
    <source>
        <strain evidence="1">CU02</strain>
    </source>
</reference>